<reference evidence="3 4" key="1">
    <citation type="journal article" date="2014" name="Genome Biol.">
        <title>Transcriptome and methylome profiling reveals relics of genome dominance in the mesopolyploid Brassica oleracea.</title>
        <authorList>
            <person name="Parkin I.A."/>
            <person name="Koh C."/>
            <person name="Tang H."/>
            <person name="Robinson S.J."/>
            <person name="Kagale S."/>
            <person name="Clarke W.E."/>
            <person name="Town C.D."/>
            <person name="Nixon J."/>
            <person name="Krishnakumar V."/>
            <person name="Bidwell S.L."/>
            <person name="Denoeud F."/>
            <person name="Belcram H."/>
            <person name="Links M.G."/>
            <person name="Just J."/>
            <person name="Clarke C."/>
            <person name="Bender T."/>
            <person name="Huebert T."/>
            <person name="Mason A.S."/>
            <person name="Pires J.C."/>
            <person name="Barker G."/>
            <person name="Moore J."/>
            <person name="Walley P.G."/>
            <person name="Manoli S."/>
            <person name="Batley J."/>
            <person name="Edwards D."/>
            <person name="Nelson M.N."/>
            <person name="Wang X."/>
            <person name="Paterson A.H."/>
            <person name="King G."/>
            <person name="Bancroft I."/>
            <person name="Chalhoub B."/>
            <person name="Sharpe A.G."/>
        </authorList>
    </citation>
    <scope>NUCLEOTIDE SEQUENCE</scope>
    <source>
        <strain evidence="3 4">cv. TO1000</strain>
    </source>
</reference>
<dbReference type="OMA" id="LDEINTW"/>
<feature type="region of interest" description="Disordered" evidence="1">
    <location>
        <begin position="324"/>
        <end position="350"/>
    </location>
</feature>
<reference evidence="3" key="2">
    <citation type="submission" date="2015-03" db="UniProtKB">
        <authorList>
            <consortium name="EnsemblPlants"/>
        </authorList>
    </citation>
    <scope>IDENTIFICATION</scope>
</reference>
<organism evidence="3 4">
    <name type="scientific">Brassica oleracea var. oleracea</name>
    <dbReference type="NCBI Taxonomy" id="109376"/>
    <lineage>
        <taxon>Eukaryota</taxon>
        <taxon>Viridiplantae</taxon>
        <taxon>Streptophyta</taxon>
        <taxon>Embryophyta</taxon>
        <taxon>Tracheophyta</taxon>
        <taxon>Spermatophyta</taxon>
        <taxon>Magnoliopsida</taxon>
        <taxon>eudicotyledons</taxon>
        <taxon>Gunneridae</taxon>
        <taxon>Pentapetalae</taxon>
        <taxon>rosids</taxon>
        <taxon>malvids</taxon>
        <taxon>Brassicales</taxon>
        <taxon>Brassicaceae</taxon>
        <taxon>Brassiceae</taxon>
        <taxon>Brassica</taxon>
    </lineage>
</organism>
<dbReference type="EnsemblPlants" id="Bo5g095770.1">
    <property type="protein sequence ID" value="Bo5g095770.1"/>
    <property type="gene ID" value="Bo5g095770"/>
</dbReference>
<dbReference type="InterPro" id="IPR005162">
    <property type="entry name" value="Retrotrans_gag_dom"/>
</dbReference>
<proteinExistence type="predicted"/>
<keyword evidence="4" id="KW-1185">Reference proteome</keyword>
<dbReference type="Proteomes" id="UP000032141">
    <property type="component" value="Chromosome C5"/>
</dbReference>
<evidence type="ECO:0000259" key="2">
    <source>
        <dbReference type="Pfam" id="PF03732"/>
    </source>
</evidence>
<dbReference type="AlphaFoldDB" id="A0A0D3CH64"/>
<dbReference type="PANTHER" id="PTHR33223:SF6">
    <property type="entry name" value="CCHC-TYPE DOMAIN-CONTAINING PROTEIN"/>
    <property type="match status" value="1"/>
</dbReference>
<name>A0A0D3CH64_BRAOL</name>
<dbReference type="Pfam" id="PF03732">
    <property type="entry name" value="Retrotrans_gag"/>
    <property type="match status" value="1"/>
</dbReference>
<accession>A0A0D3CH64</accession>
<sequence>MTHRSLSYSGLDEINTWLQHPRSTLIQFQNGSTERQGEPRTRTPPSNHSIPENRTPSATRTPHQARFDNLTEQARRHDLRAPVNIDLQREGLAIRSETEAFQNYIERNDAELKRIHAIVHMATSSAPDIDMVIEKTRRTPFTSKITSVKLHHVGKLKFPECAGNSDPKSHIRAFRLAISRAHLTDDEKKAGYSRFFGENLTGAALEWFTGLEENLIDNFTQLVSTFLKQYSVFIETRVTETDLWNLKQVPFELLRAYINKFREIKAKISYPNEVVALAALKNCVWFSSKFREELAVRAPISLDDALHRASYFAPHEEEVAALKEQYSANKNNATKKPTTPKEPATKGQHS</sequence>
<feature type="domain" description="Retrotransposon gag" evidence="2">
    <location>
        <begin position="195"/>
        <end position="269"/>
    </location>
</feature>
<protein>
    <recommendedName>
        <fullName evidence="2">Retrotransposon gag domain-containing protein</fullName>
    </recommendedName>
</protein>
<feature type="compositionally biased region" description="Polar residues" evidence="1">
    <location>
        <begin position="43"/>
        <end position="62"/>
    </location>
</feature>
<feature type="compositionally biased region" description="Low complexity" evidence="1">
    <location>
        <begin position="328"/>
        <end position="350"/>
    </location>
</feature>
<evidence type="ECO:0000256" key="1">
    <source>
        <dbReference type="SAM" id="MobiDB-lite"/>
    </source>
</evidence>
<dbReference type="PANTHER" id="PTHR33223">
    <property type="entry name" value="CCHC-TYPE DOMAIN-CONTAINING PROTEIN"/>
    <property type="match status" value="1"/>
</dbReference>
<evidence type="ECO:0000313" key="3">
    <source>
        <dbReference type="EnsemblPlants" id="Bo5g095770.1"/>
    </source>
</evidence>
<feature type="region of interest" description="Disordered" evidence="1">
    <location>
        <begin position="27"/>
        <end position="63"/>
    </location>
</feature>
<dbReference type="HOGENOM" id="CLU_793096_0_0_1"/>
<dbReference type="Gramene" id="Bo5g095770.1">
    <property type="protein sequence ID" value="Bo5g095770.1"/>
    <property type="gene ID" value="Bo5g095770"/>
</dbReference>
<dbReference type="eggNOG" id="KOG0017">
    <property type="taxonomic scope" value="Eukaryota"/>
</dbReference>
<evidence type="ECO:0000313" key="4">
    <source>
        <dbReference type="Proteomes" id="UP000032141"/>
    </source>
</evidence>